<keyword evidence="9" id="KW-0418">Kinase</keyword>
<keyword evidence="4" id="KW-1003">Cell membrane</keyword>
<feature type="transmembrane region" description="Helical" evidence="15">
    <location>
        <begin position="180"/>
        <end position="202"/>
    </location>
</feature>
<keyword evidence="6" id="KW-0808">Transferase</keyword>
<dbReference type="OrthoDB" id="9762826at2"/>
<dbReference type="SUPFAM" id="SSF47384">
    <property type="entry name" value="Homodimeric domain of signal transducing histidine kinase"/>
    <property type="match status" value="1"/>
</dbReference>
<dbReference type="Gene3D" id="3.30.565.10">
    <property type="entry name" value="Histidine kinase-like ATPase, C-terminal domain"/>
    <property type="match status" value="1"/>
</dbReference>
<dbReference type="GO" id="GO:0005524">
    <property type="term" value="F:ATP binding"/>
    <property type="evidence" value="ECO:0007669"/>
    <property type="project" value="UniProtKB-KW"/>
</dbReference>
<evidence type="ECO:0000256" key="4">
    <source>
        <dbReference type="ARBA" id="ARBA00022475"/>
    </source>
</evidence>
<keyword evidence="19" id="KW-1185">Reference proteome</keyword>
<dbReference type="SUPFAM" id="SSF158472">
    <property type="entry name" value="HAMP domain-like"/>
    <property type="match status" value="1"/>
</dbReference>
<evidence type="ECO:0000256" key="6">
    <source>
        <dbReference type="ARBA" id="ARBA00022679"/>
    </source>
</evidence>
<dbReference type="Gene3D" id="1.10.287.130">
    <property type="match status" value="1"/>
</dbReference>
<dbReference type="PROSITE" id="PS50109">
    <property type="entry name" value="HIS_KIN"/>
    <property type="match status" value="1"/>
</dbReference>
<dbReference type="GO" id="GO:0000155">
    <property type="term" value="F:phosphorelay sensor kinase activity"/>
    <property type="evidence" value="ECO:0007669"/>
    <property type="project" value="InterPro"/>
</dbReference>
<dbReference type="EC" id="2.7.13.3" evidence="3"/>
<dbReference type="PANTHER" id="PTHR45528">
    <property type="entry name" value="SENSOR HISTIDINE KINASE CPXA"/>
    <property type="match status" value="1"/>
</dbReference>
<dbReference type="Proteomes" id="UP000192738">
    <property type="component" value="Unassembled WGS sequence"/>
</dbReference>
<comment type="subcellular location">
    <subcellularLocation>
        <location evidence="2">Cell membrane</location>
        <topology evidence="2">Multi-pass membrane protein</topology>
    </subcellularLocation>
</comment>
<dbReference type="InterPro" id="IPR003660">
    <property type="entry name" value="HAMP_dom"/>
</dbReference>
<evidence type="ECO:0000256" key="15">
    <source>
        <dbReference type="SAM" id="Phobius"/>
    </source>
</evidence>
<dbReference type="CDD" id="cd06225">
    <property type="entry name" value="HAMP"/>
    <property type="match status" value="1"/>
</dbReference>
<keyword evidence="11 15" id="KW-1133">Transmembrane helix</keyword>
<feature type="coiled-coil region" evidence="14">
    <location>
        <begin position="245"/>
        <end position="276"/>
    </location>
</feature>
<dbReference type="CDD" id="cd00082">
    <property type="entry name" value="HisKA"/>
    <property type="match status" value="1"/>
</dbReference>
<evidence type="ECO:0000256" key="1">
    <source>
        <dbReference type="ARBA" id="ARBA00000085"/>
    </source>
</evidence>
<dbReference type="Gene3D" id="6.10.340.10">
    <property type="match status" value="1"/>
</dbReference>
<evidence type="ECO:0000256" key="12">
    <source>
        <dbReference type="ARBA" id="ARBA00023012"/>
    </source>
</evidence>
<protein>
    <recommendedName>
        <fullName evidence="3">histidine kinase</fullName>
        <ecNumber evidence="3">2.7.13.3</ecNumber>
    </recommendedName>
</protein>
<evidence type="ECO:0000256" key="11">
    <source>
        <dbReference type="ARBA" id="ARBA00022989"/>
    </source>
</evidence>
<keyword evidence="7 15" id="KW-0812">Transmembrane</keyword>
<dbReference type="PROSITE" id="PS50885">
    <property type="entry name" value="HAMP"/>
    <property type="match status" value="1"/>
</dbReference>
<organism evidence="18 19">
    <name type="scientific">Sporomusa malonica</name>
    <dbReference type="NCBI Taxonomy" id="112901"/>
    <lineage>
        <taxon>Bacteria</taxon>
        <taxon>Bacillati</taxon>
        <taxon>Bacillota</taxon>
        <taxon>Negativicutes</taxon>
        <taxon>Selenomonadales</taxon>
        <taxon>Sporomusaceae</taxon>
        <taxon>Sporomusa</taxon>
    </lineage>
</organism>
<evidence type="ECO:0000256" key="9">
    <source>
        <dbReference type="ARBA" id="ARBA00022777"/>
    </source>
</evidence>
<keyword evidence="14" id="KW-0175">Coiled coil</keyword>
<evidence type="ECO:0000256" key="8">
    <source>
        <dbReference type="ARBA" id="ARBA00022741"/>
    </source>
</evidence>
<evidence type="ECO:0000256" key="13">
    <source>
        <dbReference type="ARBA" id="ARBA00023136"/>
    </source>
</evidence>
<dbReference type="SUPFAM" id="SSF55874">
    <property type="entry name" value="ATPase domain of HSP90 chaperone/DNA topoisomerase II/histidine kinase"/>
    <property type="match status" value="1"/>
</dbReference>
<dbReference type="InterPro" id="IPR036097">
    <property type="entry name" value="HisK_dim/P_sf"/>
</dbReference>
<keyword evidence="8" id="KW-0547">Nucleotide-binding</keyword>
<dbReference type="RefSeq" id="WP_084577912.1">
    <property type="nucleotide sequence ID" value="NZ_CP155572.1"/>
</dbReference>
<evidence type="ECO:0000256" key="10">
    <source>
        <dbReference type="ARBA" id="ARBA00022840"/>
    </source>
</evidence>
<evidence type="ECO:0000259" key="16">
    <source>
        <dbReference type="PROSITE" id="PS50109"/>
    </source>
</evidence>
<dbReference type="InterPro" id="IPR003661">
    <property type="entry name" value="HisK_dim/P_dom"/>
</dbReference>
<reference evidence="18 19" key="1">
    <citation type="submission" date="2017-04" db="EMBL/GenBank/DDBJ databases">
        <authorList>
            <person name="Afonso C.L."/>
            <person name="Miller P.J."/>
            <person name="Scott M.A."/>
            <person name="Spackman E."/>
            <person name="Goraichik I."/>
            <person name="Dimitrov K.M."/>
            <person name="Suarez D.L."/>
            <person name="Swayne D.E."/>
        </authorList>
    </citation>
    <scope>NUCLEOTIDE SEQUENCE [LARGE SCALE GENOMIC DNA]</scope>
    <source>
        <strain evidence="18 19">DSM 5090</strain>
    </source>
</reference>
<dbReference type="AlphaFoldDB" id="A0A1W2EJ34"/>
<dbReference type="InterPro" id="IPR003594">
    <property type="entry name" value="HATPase_dom"/>
</dbReference>
<dbReference type="SMART" id="SM00387">
    <property type="entry name" value="HATPase_c"/>
    <property type="match status" value="1"/>
</dbReference>
<accession>A0A1W2EJ34</accession>
<evidence type="ECO:0000256" key="5">
    <source>
        <dbReference type="ARBA" id="ARBA00022553"/>
    </source>
</evidence>
<evidence type="ECO:0000259" key="17">
    <source>
        <dbReference type="PROSITE" id="PS50885"/>
    </source>
</evidence>
<keyword evidence="5" id="KW-0597">Phosphoprotein</keyword>
<keyword evidence="13 15" id="KW-0472">Membrane</keyword>
<sequence>MRVSIKTRLFVSLSCLMLFFVLISLSLMGIGLEKFYTWQKQEALLANSQTINDLYHGSPEEISLELERAANTLGAGVIIFAPTGPIKYTSFDRFINHRPPDSLLLPNADANYTPKNQFRIPPKSTQLVKSSQAINSQTILEIQLDQMLQIEFMVLERQLKNGDILIIRQPLAPMSESAVAAAHFMTLTGILTLLAGCGWAFFFSRKFTLPILDLNRIAQRMSKLDFSQKCTVTRGDELGELGQNINYLSDQLDAAISELNKKNQQLMADVEKERSLDQMRKYFVSSVSHELKTPISLILGYAEGLKEDIARDAASKDFYCSVIIDEAEKMDKLVKDLLNLSQIESGLYQLNRTDFDLDLMLKDIAKKYLTVLEKRAITLEYASTASHWVNGDPLRIEQILLNLFTNAIDHAELPYLIKITALNIEDKIRVFVYNSGQPIPEESLEKIWLSFYKVDDARTREYGRYGLGLSIVRAIQELHGNGYGVENGEGGVMFWFDLTEANKI</sequence>
<evidence type="ECO:0000256" key="3">
    <source>
        <dbReference type="ARBA" id="ARBA00012438"/>
    </source>
</evidence>
<dbReference type="Pfam" id="PF02518">
    <property type="entry name" value="HATPase_c"/>
    <property type="match status" value="1"/>
</dbReference>
<evidence type="ECO:0000256" key="14">
    <source>
        <dbReference type="SAM" id="Coils"/>
    </source>
</evidence>
<keyword evidence="10" id="KW-0067">ATP-binding</keyword>
<proteinExistence type="predicted"/>
<feature type="transmembrane region" description="Helical" evidence="15">
    <location>
        <begin position="9"/>
        <end position="32"/>
    </location>
</feature>
<name>A0A1W2EJ34_9FIRM</name>
<dbReference type="InterPro" id="IPR005467">
    <property type="entry name" value="His_kinase_dom"/>
</dbReference>
<dbReference type="InterPro" id="IPR036890">
    <property type="entry name" value="HATPase_C_sf"/>
</dbReference>
<evidence type="ECO:0000256" key="2">
    <source>
        <dbReference type="ARBA" id="ARBA00004651"/>
    </source>
</evidence>
<evidence type="ECO:0000313" key="18">
    <source>
        <dbReference type="EMBL" id="SMD09730.1"/>
    </source>
</evidence>
<feature type="domain" description="Histidine kinase" evidence="16">
    <location>
        <begin position="286"/>
        <end position="502"/>
    </location>
</feature>
<dbReference type="EMBL" id="FWXI01000025">
    <property type="protein sequence ID" value="SMD09730.1"/>
    <property type="molecule type" value="Genomic_DNA"/>
</dbReference>
<dbReference type="SMART" id="SM00388">
    <property type="entry name" value="HisKA"/>
    <property type="match status" value="1"/>
</dbReference>
<comment type="catalytic activity">
    <reaction evidence="1">
        <text>ATP + protein L-histidine = ADP + protein N-phospho-L-histidine.</text>
        <dbReference type="EC" id="2.7.13.3"/>
    </reaction>
</comment>
<dbReference type="InterPro" id="IPR050398">
    <property type="entry name" value="HssS/ArlS-like"/>
</dbReference>
<dbReference type="Pfam" id="PF00672">
    <property type="entry name" value="HAMP"/>
    <property type="match status" value="1"/>
</dbReference>
<dbReference type="GO" id="GO:0005886">
    <property type="term" value="C:plasma membrane"/>
    <property type="evidence" value="ECO:0007669"/>
    <property type="project" value="UniProtKB-SubCell"/>
</dbReference>
<evidence type="ECO:0000313" key="19">
    <source>
        <dbReference type="Proteomes" id="UP000192738"/>
    </source>
</evidence>
<dbReference type="SMART" id="SM00304">
    <property type="entry name" value="HAMP"/>
    <property type="match status" value="1"/>
</dbReference>
<dbReference type="FunFam" id="1.10.287.130:FF:000001">
    <property type="entry name" value="Two-component sensor histidine kinase"/>
    <property type="match status" value="1"/>
</dbReference>
<keyword evidence="12" id="KW-0902">Two-component regulatory system</keyword>
<evidence type="ECO:0000256" key="7">
    <source>
        <dbReference type="ARBA" id="ARBA00022692"/>
    </source>
</evidence>
<dbReference type="Pfam" id="PF00512">
    <property type="entry name" value="HisKA"/>
    <property type="match status" value="1"/>
</dbReference>
<gene>
    <name evidence="18" type="ORF">SAMN04488500_1252</name>
</gene>
<dbReference type="PANTHER" id="PTHR45528:SF1">
    <property type="entry name" value="SENSOR HISTIDINE KINASE CPXA"/>
    <property type="match status" value="1"/>
</dbReference>
<feature type="domain" description="HAMP" evidence="17">
    <location>
        <begin position="205"/>
        <end position="257"/>
    </location>
</feature>
<dbReference type="STRING" id="112901.SAMN04488500_1252"/>